<dbReference type="Pfam" id="PF19581">
    <property type="entry name" value="Glyoxalase_7"/>
    <property type="match status" value="1"/>
</dbReference>
<dbReference type="EMBL" id="BSDT01000001">
    <property type="protein sequence ID" value="GLI45084.1"/>
    <property type="molecule type" value="Genomic_DNA"/>
</dbReference>
<dbReference type="Proteomes" id="UP001144313">
    <property type="component" value="Unassembled WGS sequence"/>
</dbReference>
<evidence type="ECO:0000313" key="2">
    <source>
        <dbReference type="EMBL" id="GLI45084.1"/>
    </source>
</evidence>
<evidence type="ECO:0000256" key="1">
    <source>
        <dbReference type="ARBA" id="ARBA00023251"/>
    </source>
</evidence>
<dbReference type="Gene3D" id="3.10.180.10">
    <property type="entry name" value="2,3-Dihydroxybiphenyl 1,2-Dioxygenase, domain 1"/>
    <property type="match status" value="1"/>
</dbReference>
<protein>
    <submittedName>
        <fullName evidence="2">Glyoxalase</fullName>
    </submittedName>
</protein>
<organism evidence="2 3">
    <name type="scientific">Glycomyces algeriensis</name>
    <dbReference type="NCBI Taxonomy" id="256037"/>
    <lineage>
        <taxon>Bacteria</taxon>
        <taxon>Bacillati</taxon>
        <taxon>Actinomycetota</taxon>
        <taxon>Actinomycetes</taxon>
        <taxon>Glycomycetales</taxon>
        <taxon>Glycomycetaceae</taxon>
        <taxon>Glycomyces</taxon>
    </lineage>
</organism>
<dbReference type="AlphaFoldDB" id="A0A9W6GE53"/>
<sequence>MSVADATIGRMAENEMTEQAIPILRVEDAAAALPWYERLGFVKQWEHRFEPGFPLFVEVARGQVRLFLSEHKGDAHPDGVIYLRVKDVDAVAAAFGVAAEQMEWGAREIELRDPDGNRLRIGTPRS</sequence>
<dbReference type="InterPro" id="IPR029068">
    <property type="entry name" value="Glyas_Bleomycin-R_OHBP_Dase"/>
</dbReference>
<comment type="caution">
    <text evidence="2">The sequence shown here is derived from an EMBL/GenBank/DDBJ whole genome shotgun (WGS) entry which is preliminary data.</text>
</comment>
<accession>A0A9W6GE53</accession>
<dbReference type="SUPFAM" id="SSF54593">
    <property type="entry name" value="Glyoxalase/Bleomycin resistance protein/Dihydroxybiphenyl dioxygenase"/>
    <property type="match status" value="1"/>
</dbReference>
<gene>
    <name evidence="2" type="ORF">GALLR39Z86_49340</name>
</gene>
<name>A0A9W6GE53_9ACTN</name>
<dbReference type="InterPro" id="IPR000335">
    <property type="entry name" value="Bleomycin-R"/>
</dbReference>
<keyword evidence="1" id="KW-0046">Antibiotic resistance</keyword>
<evidence type="ECO:0000313" key="3">
    <source>
        <dbReference type="Proteomes" id="UP001144313"/>
    </source>
</evidence>
<keyword evidence="3" id="KW-1185">Reference proteome</keyword>
<proteinExistence type="predicted"/>
<reference evidence="2" key="1">
    <citation type="submission" date="2022-12" db="EMBL/GenBank/DDBJ databases">
        <title>Reference genome sequencing for broad-spectrum identification of bacterial and archaeal isolates by mass spectrometry.</title>
        <authorList>
            <person name="Sekiguchi Y."/>
            <person name="Tourlousse D.M."/>
        </authorList>
    </citation>
    <scope>NUCLEOTIDE SEQUENCE</scope>
    <source>
        <strain evidence="2">LLR39Z86</strain>
    </source>
</reference>
<dbReference type="GO" id="GO:0046677">
    <property type="term" value="P:response to antibiotic"/>
    <property type="evidence" value="ECO:0007669"/>
    <property type="project" value="UniProtKB-KW"/>
</dbReference>